<evidence type="ECO:0000259" key="1">
    <source>
        <dbReference type="SMART" id="SM01007"/>
    </source>
</evidence>
<proteinExistence type="predicted"/>
<feature type="domain" description="Class II aldolase/adducin N-terminal" evidence="1">
    <location>
        <begin position="40"/>
        <end position="226"/>
    </location>
</feature>
<reference evidence="2 3" key="1">
    <citation type="submission" date="2024-06" db="EMBL/GenBank/DDBJ databases">
        <title>Complete genome of Phlyctema vagabunda strain 19-DSS-EL-015.</title>
        <authorList>
            <person name="Fiorenzani C."/>
        </authorList>
    </citation>
    <scope>NUCLEOTIDE SEQUENCE [LARGE SCALE GENOMIC DNA]</scope>
    <source>
        <strain evidence="2 3">19-DSS-EL-015</strain>
    </source>
</reference>
<dbReference type="Proteomes" id="UP001629113">
    <property type="component" value="Unassembled WGS sequence"/>
</dbReference>
<dbReference type="Pfam" id="PF00596">
    <property type="entry name" value="Aldolase_II"/>
    <property type="match status" value="1"/>
</dbReference>
<sequence length="280" mass="30794">MKQENGIAKTPIQAMSHGGTAIPGLPKFASDLEKRQWQLEHMIGAFRIFARHDYAEGMAGHMSVRDPIVPNAFWINPLGVHFGMLTVADLILVSMDGEILIQSSGHFPGAPINAAGFLIHASIHKAREDVHAICHAHSTYGRAWAAFARPLEMITQDVCNLYGCQAVYADYDGLVLDGNEGENIAKALADNKVCLLMNHGLLSVGTTIDEAAYLFRLMEKSCEIQLQVEAAAANGIPKKIIGDLEASFNYKMTSEAENLYCEFQPEYEYERYLNKGSFAA</sequence>
<evidence type="ECO:0000313" key="3">
    <source>
        <dbReference type="Proteomes" id="UP001629113"/>
    </source>
</evidence>
<gene>
    <name evidence="2" type="ORF">PVAG01_07469</name>
</gene>
<dbReference type="EMBL" id="JBFCZG010000006">
    <property type="protein sequence ID" value="KAL3421024.1"/>
    <property type="molecule type" value="Genomic_DNA"/>
</dbReference>
<accession>A0ABR4PCJ6</accession>
<dbReference type="SMART" id="SM01007">
    <property type="entry name" value="Aldolase_II"/>
    <property type="match status" value="1"/>
</dbReference>
<protein>
    <submittedName>
        <fullName evidence="2">Aldolase</fullName>
    </submittedName>
</protein>
<dbReference type="SUPFAM" id="SSF53639">
    <property type="entry name" value="AraD/HMP-PK domain-like"/>
    <property type="match status" value="1"/>
</dbReference>
<dbReference type="InterPro" id="IPR036409">
    <property type="entry name" value="Aldolase_II/adducin_N_sf"/>
</dbReference>
<dbReference type="InterPro" id="IPR001303">
    <property type="entry name" value="Aldolase_II/adducin_N"/>
</dbReference>
<dbReference type="NCBIfam" id="NF004855">
    <property type="entry name" value="PRK06208.1"/>
    <property type="match status" value="1"/>
</dbReference>
<name>A0ABR4PCJ6_9HELO</name>
<keyword evidence="3" id="KW-1185">Reference proteome</keyword>
<evidence type="ECO:0000313" key="2">
    <source>
        <dbReference type="EMBL" id="KAL3421024.1"/>
    </source>
</evidence>
<dbReference type="PANTHER" id="PTHR10672:SF25">
    <property type="entry name" value="MEIOTICALLY UP-REGULATED GENE 14 PROTEIN"/>
    <property type="match status" value="1"/>
</dbReference>
<organism evidence="2 3">
    <name type="scientific">Phlyctema vagabunda</name>
    <dbReference type="NCBI Taxonomy" id="108571"/>
    <lineage>
        <taxon>Eukaryota</taxon>
        <taxon>Fungi</taxon>
        <taxon>Dikarya</taxon>
        <taxon>Ascomycota</taxon>
        <taxon>Pezizomycotina</taxon>
        <taxon>Leotiomycetes</taxon>
        <taxon>Helotiales</taxon>
        <taxon>Dermateaceae</taxon>
        <taxon>Phlyctema</taxon>
    </lineage>
</organism>
<comment type="caution">
    <text evidence="2">The sequence shown here is derived from an EMBL/GenBank/DDBJ whole genome shotgun (WGS) entry which is preliminary data.</text>
</comment>
<dbReference type="PANTHER" id="PTHR10672">
    <property type="entry name" value="ADDUCIN"/>
    <property type="match status" value="1"/>
</dbReference>
<dbReference type="InterPro" id="IPR051017">
    <property type="entry name" value="Aldolase-II_Adducin_sf"/>
</dbReference>
<dbReference type="Gene3D" id="3.40.225.10">
    <property type="entry name" value="Class II aldolase/adducin N-terminal domain"/>
    <property type="match status" value="1"/>
</dbReference>